<keyword evidence="2" id="KW-0489">Methyltransferase</keyword>
<dbReference type="PANTHER" id="PTHR43861">
    <property type="entry name" value="TRANS-ACONITATE 2-METHYLTRANSFERASE-RELATED"/>
    <property type="match status" value="1"/>
</dbReference>
<dbReference type="AlphaFoldDB" id="A0A6V6Z3N6"/>
<name>A0A6V6Z3N6_9FLAO</name>
<dbReference type="Proteomes" id="UP000530060">
    <property type="component" value="Unassembled WGS sequence"/>
</dbReference>
<accession>A0A6V6Z3N6</accession>
<keyword evidence="2" id="KW-0808">Transferase</keyword>
<dbReference type="InterPro" id="IPR029063">
    <property type="entry name" value="SAM-dependent_MTases_sf"/>
</dbReference>
<evidence type="ECO:0000259" key="1">
    <source>
        <dbReference type="Pfam" id="PF13847"/>
    </source>
</evidence>
<protein>
    <submittedName>
        <fullName evidence="2">Ubiquinone biosynthesis O-methyltransferase, mitochondrial</fullName>
        <ecNumber evidence="2">2.1.1.222</ecNumber>
    </submittedName>
</protein>
<evidence type="ECO:0000313" key="3">
    <source>
        <dbReference type="Proteomes" id="UP000530060"/>
    </source>
</evidence>
<evidence type="ECO:0000313" key="2">
    <source>
        <dbReference type="EMBL" id="CAD0006400.1"/>
    </source>
</evidence>
<proteinExistence type="predicted"/>
<dbReference type="EC" id="2.1.1.222" evidence="2"/>
<dbReference type="Pfam" id="PF13847">
    <property type="entry name" value="Methyltransf_31"/>
    <property type="match status" value="1"/>
</dbReference>
<dbReference type="GO" id="GO:0032259">
    <property type="term" value="P:methylation"/>
    <property type="evidence" value="ECO:0007669"/>
    <property type="project" value="UniProtKB-KW"/>
</dbReference>
<dbReference type="SUPFAM" id="SSF53335">
    <property type="entry name" value="S-adenosyl-L-methionine-dependent methyltransferases"/>
    <property type="match status" value="1"/>
</dbReference>
<dbReference type="GO" id="GO:0102208">
    <property type="term" value="F:2-polyprenyl-6-hydroxyphenol methylase activity"/>
    <property type="evidence" value="ECO:0007669"/>
    <property type="project" value="UniProtKB-EC"/>
</dbReference>
<dbReference type="EMBL" id="CAIJDP010000078">
    <property type="protein sequence ID" value="CAD0006400.1"/>
    <property type="molecule type" value="Genomic_DNA"/>
</dbReference>
<sequence length="197" mass="22757">MTNKDSYNKIIESWINARNNTIVNKPIIDFADYINSKGTILDIGCGTGMPIAKYLSDRNFSITGIDLSAKMIEAAKSIGINNVVFCTCDFFDFESDEKFNGVIAWDSLFHFPKERQIEIYNKVYHLLAPGGYFLFTHGKKEDEHIDKMFGEQFYYSCLSKDFVLSLMKDLGFDIVYSIENFVEEKDQRDWVVLARKK</sequence>
<feature type="domain" description="Methyltransferase" evidence="1">
    <location>
        <begin position="35"/>
        <end position="157"/>
    </location>
</feature>
<reference evidence="2 3" key="1">
    <citation type="submission" date="2020-06" db="EMBL/GenBank/DDBJ databases">
        <authorList>
            <person name="Criscuolo A."/>
        </authorList>
    </citation>
    <scope>NUCLEOTIDE SEQUENCE [LARGE SCALE GENOMIC DNA]</scope>
    <source>
        <strain evidence="3">CIP 111411</strain>
    </source>
</reference>
<dbReference type="Gene3D" id="3.40.50.150">
    <property type="entry name" value="Vaccinia Virus protein VP39"/>
    <property type="match status" value="1"/>
</dbReference>
<dbReference type="InterPro" id="IPR025714">
    <property type="entry name" value="Methyltranfer_dom"/>
</dbReference>
<comment type="caution">
    <text evidence="2">The sequence shown here is derived from an EMBL/GenBank/DDBJ whole genome shotgun (WGS) entry which is preliminary data.</text>
</comment>
<organism evidence="2 3">
    <name type="scientific">Flavobacterium salmonis</name>
    <dbReference type="NCBI Taxonomy" id="2654844"/>
    <lineage>
        <taxon>Bacteria</taxon>
        <taxon>Pseudomonadati</taxon>
        <taxon>Bacteroidota</taxon>
        <taxon>Flavobacteriia</taxon>
        <taxon>Flavobacteriales</taxon>
        <taxon>Flavobacteriaceae</taxon>
        <taxon>Flavobacterium</taxon>
    </lineage>
</organism>
<gene>
    <name evidence="2" type="primary">COQ3</name>
    <name evidence="2" type="ORF">FLAT13_03309</name>
</gene>
<keyword evidence="2" id="KW-0830">Ubiquinone</keyword>
<dbReference type="RefSeq" id="WP_180909634.1">
    <property type="nucleotide sequence ID" value="NZ_CAIJDP010000078.1"/>
</dbReference>
<dbReference type="CDD" id="cd02440">
    <property type="entry name" value="AdoMet_MTases"/>
    <property type="match status" value="1"/>
</dbReference>
<keyword evidence="3" id="KW-1185">Reference proteome</keyword>